<gene>
    <name evidence="11" type="ORF">LKD71_10080</name>
</gene>
<feature type="transmembrane region" description="Helical" evidence="7">
    <location>
        <begin position="42"/>
        <end position="66"/>
    </location>
</feature>
<dbReference type="InterPro" id="IPR006686">
    <property type="entry name" value="MscS_channel_CS"/>
</dbReference>
<dbReference type="Pfam" id="PF21082">
    <property type="entry name" value="MS_channel_3rd"/>
    <property type="match status" value="1"/>
</dbReference>
<dbReference type="PANTHER" id="PTHR30221">
    <property type="entry name" value="SMALL-CONDUCTANCE MECHANOSENSITIVE CHANNEL"/>
    <property type="match status" value="1"/>
</dbReference>
<evidence type="ECO:0000256" key="6">
    <source>
        <dbReference type="ARBA" id="ARBA00023136"/>
    </source>
</evidence>
<dbReference type="InterPro" id="IPR011066">
    <property type="entry name" value="MscS_channel_C_sf"/>
</dbReference>
<feature type="domain" description="Mechanosensitive ion channel MscS" evidence="8">
    <location>
        <begin position="132"/>
        <end position="199"/>
    </location>
</feature>
<evidence type="ECO:0000256" key="4">
    <source>
        <dbReference type="ARBA" id="ARBA00022692"/>
    </source>
</evidence>
<evidence type="ECO:0000256" key="3">
    <source>
        <dbReference type="ARBA" id="ARBA00022475"/>
    </source>
</evidence>
<dbReference type="SUPFAM" id="SSF82689">
    <property type="entry name" value="Mechanosensitive channel protein MscS (YggB), C-terminal domain"/>
    <property type="match status" value="1"/>
</dbReference>
<keyword evidence="4 7" id="KW-0812">Transmembrane</keyword>
<dbReference type="AlphaFoldDB" id="A0AAE3DTH3"/>
<comment type="caution">
    <text evidence="11">The sequence shown here is derived from an EMBL/GenBank/DDBJ whole genome shotgun (WGS) entry which is preliminary data.</text>
</comment>
<evidence type="ECO:0000313" key="12">
    <source>
        <dbReference type="Proteomes" id="UP001197875"/>
    </source>
</evidence>
<evidence type="ECO:0000259" key="9">
    <source>
        <dbReference type="Pfam" id="PF21082"/>
    </source>
</evidence>
<dbReference type="SUPFAM" id="SSF82861">
    <property type="entry name" value="Mechanosensitive channel protein MscS (YggB), transmembrane region"/>
    <property type="match status" value="1"/>
</dbReference>
<feature type="transmembrane region" description="Helical" evidence="7">
    <location>
        <begin position="86"/>
        <end position="104"/>
    </location>
</feature>
<comment type="subcellular location">
    <subcellularLocation>
        <location evidence="1">Cell membrane</location>
        <topology evidence="1">Multi-pass membrane protein</topology>
    </subcellularLocation>
</comment>
<feature type="domain" description="Mechanosensitive ion channel transmembrane helices 2/3" evidence="10">
    <location>
        <begin position="90"/>
        <end position="130"/>
    </location>
</feature>
<evidence type="ECO:0000256" key="5">
    <source>
        <dbReference type="ARBA" id="ARBA00022989"/>
    </source>
</evidence>
<evidence type="ECO:0000256" key="7">
    <source>
        <dbReference type="SAM" id="Phobius"/>
    </source>
</evidence>
<sequence>MNYNLLTSSDLNAAQITSEVTEQVVTKTNRWISFWNEHVPDLISFGVEIGFSLLIFFVGRFLIRWIRRIVRRSIERSSADTGVEQFIDSLLKFLLYTLLLFIIIQNLGVPSTSIAAVIASAGVAVSLALQESLSNLAGGIQILLLKPFVVGDYIREDNKGNEGTVEEIHIFYTRLSTIDKKVIILPNGLLANNSLTNVTSNDIRLLELKVGISYSADLKKAKAILEQLLCKEPRILTQEEHVVFVDDLADSAVILGLRAQVKTENYWPTRWKLLEDIKLTFDAKGIEIPYPQLDVHMKEGSGASRP</sequence>
<evidence type="ECO:0000313" key="11">
    <source>
        <dbReference type="EMBL" id="MCC2190150.1"/>
    </source>
</evidence>
<dbReference type="GO" id="GO:0008381">
    <property type="term" value="F:mechanosensitive monoatomic ion channel activity"/>
    <property type="evidence" value="ECO:0007669"/>
    <property type="project" value="InterPro"/>
</dbReference>
<dbReference type="InterPro" id="IPR045275">
    <property type="entry name" value="MscS_archaea/bacteria_type"/>
</dbReference>
<dbReference type="Pfam" id="PF05552">
    <property type="entry name" value="MS_channel_1st_1"/>
    <property type="match status" value="1"/>
</dbReference>
<dbReference type="InterPro" id="IPR011014">
    <property type="entry name" value="MscS_channel_TM-2"/>
</dbReference>
<dbReference type="InterPro" id="IPR010920">
    <property type="entry name" value="LSM_dom_sf"/>
</dbReference>
<dbReference type="RefSeq" id="WP_117763924.1">
    <property type="nucleotide sequence ID" value="NZ_JAJEPR010000015.1"/>
</dbReference>
<dbReference type="Proteomes" id="UP001197875">
    <property type="component" value="Unassembled WGS sequence"/>
</dbReference>
<proteinExistence type="inferred from homology"/>
<dbReference type="GO" id="GO:0005886">
    <property type="term" value="C:plasma membrane"/>
    <property type="evidence" value="ECO:0007669"/>
    <property type="project" value="UniProtKB-SubCell"/>
</dbReference>
<protein>
    <submittedName>
        <fullName evidence="11">Mechanosensitive ion channel family protein</fullName>
    </submittedName>
</protein>
<dbReference type="InterPro" id="IPR008910">
    <property type="entry name" value="MSC_TM_helix"/>
</dbReference>
<evidence type="ECO:0000256" key="1">
    <source>
        <dbReference type="ARBA" id="ARBA00004651"/>
    </source>
</evidence>
<dbReference type="Gene3D" id="2.30.30.60">
    <property type="match status" value="1"/>
</dbReference>
<evidence type="ECO:0000259" key="10">
    <source>
        <dbReference type="Pfam" id="PF21088"/>
    </source>
</evidence>
<evidence type="ECO:0000259" key="8">
    <source>
        <dbReference type="Pfam" id="PF00924"/>
    </source>
</evidence>
<keyword evidence="5 7" id="KW-1133">Transmembrane helix</keyword>
<dbReference type="Pfam" id="PF00924">
    <property type="entry name" value="MS_channel_2nd"/>
    <property type="match status" value="1"/>
</dbReference>
<dbReference type="InterPro" id="IPR049142">
    <property type="entry name" value="MS_channel_1st"/>
</dbReference>
<keyword evidence="3" id="KW-1003">Cell membrane</keyword>
<keyword evidence="6 7" id="KW-0472">Membrane</keyword>
<organism evidence="11 12">
    <name type="scientific">Fusicatenibacter faecihominis</name>
    <dbReference type="NCBI Taxonomy" id="2881276"/>
    <lineage>
        <taxon>Bacteria</taxon>
        <taxon>Bacillati</taxon>
        <taxon>Bacillota</taxon>
        <taxon>Clostridia</taxon>
        <taxon>Lachnospirales</taxon>
        <taxon>Lachnospiraceae</taxon>
        <taxon>Fusicatenibacter</taxon>
    </lineage>
</organism>
<dbReference type="PROSITE" id="PS01246">
    <property type="entry name" value="UPF0003"/>
    <property type="match status" value="1"/>
</dbReference>
<dbReference type="PANTHER" id="PTHR30221:SF1">
    <property type="entry name" value="SMALL-CONDUCTANCE MECHANOSENSITIVE CHANNEL"/>
    <property type="match status" value="1"/>
</dbReference>
<dbReference type="Gene3D" id="1.10.287.1260">
    <property type="match status" value="1"/>
</dbReference>
<dbReference type="EMBL" id="JAJEPR010000015">
    <property type="protein sequence ID" value="MCC2190150.1"/>
    <property type="molecule type" value="Genomic_DNA"/>
</dbReference>
<dbReference type="InterPro" id="IPR006685">
    <property type="entry name" value="MscS_channel_2nd"/>
</dbReference>
<dbReference type="InterPro" id="IPR023408">
    <property type="entry name" value="MscS_beta-dom_sf"/>
</dbReference>
<feature type="domain" description="Mechanosensitive ion channel MscS C-terminal" evidence="9">
    <location>
        <begin position="207"/>
        <end position="288"/>
    </location>
</feature>
<evidence type="ECO:0000256" key="2">
    <source>
        <dbReference type="ARBA" id="ARBA00008017"/>
    </source>
</evidence>
<comment type="similarity">
    <text evidence="2">Belongs to the MscS (TC 1.A.23) family.</text>
</comment>
<keyword evidence="12" id="KW-1185">Reference proteome</keyword>
<name>A0AAE3DTH3_9FIRM</name>
<accession>A0AAE3DTH3</accession>
<reference evidence="11 12" key="1">
    <citation type="submission" date="2021-10" db="EMBL/GenBank/DDBJ databases">
        <title>Anaerobic single-cell dispensing facilitates the cultivation of human gut bacteria.</title>
        <authorList>
            <person name="Afrizal A."/>
        </authorList>
    </citation>
    <scope>NUCLEOTIDE SEQUENCE [LARGE SCALE GENOMIC DNA]</scope>
    <source>
        <strain evidence="11 12">CLA-AA-H277</strain>
    </source>
</reference>
<dbReference type="Gene3D" id="3.30.70.100">
    <property type="match status" value="1"/>
</dbReference>
<dbReference type="InterPro" id="IPR049278">
    <property type="entry name" value="MS_channel_C"/>
</dbReference>
<dbReference type="SUPFAM" id="SSF50182">
    <property type="entry name" value="Sm-like ribonucleoproteins"/>
    <property type="match status" value="1"/>
</dbReference>
<dbReference type="Pfam" id="PF21088">
    <property type="entry name" value="MS_channel_1st"/>
    <property type="match status" value="1"/>
</dbReference>